<proteinExistence type="inferred from homology"/>
<dbReference type="GO" id="GO:0055085">
    <property type="term" value="P:transmembrane transport"/>
    <property type="evidence" value="ECO:0007669"/>
    <property type="project" value="InterPro"/>
</dbReference>
<dbReference type="EMBL" id="JAIOIV010000028">
    <property type="protein sequence ID" value="MBZ0155314.1"/>
    <property type="molecule type" value="Genomic_DNA"/>
</dbReference>
<keyword evidence="2" id="KW-0732">Signal</keyword>
<dbReference type="InterPro" id="IPR005770">
    <property type="entry name" value="PhnD"/>
</dbReference>
<dbReference type="Gene3D" id="3.40.190.10">
    <property type="entry name" value="Periplasmic binding protein-like II"/>
    <property type="match status" value="2"/>
</dbReference>
<name>A0A953LZA3_9BACT</name>
<dbReference type="PANTHER" id="PTHR35841:SF1">
    <property type="entry name" value="PHOSPHONATES-BINDING PERIPLASMIC PROTEIN"/>
    <property type="match status" value="1"/>
</dbReference>
<evidence type="ECO:0000256" key="1">
    <source>
        <dbReference type="ARBA" id="ARBA00007162"/>
    </source>
</evidence>
<reference evidence="3" key="1">
    <citation type="journal article" date="2021" name="bioRxiv">
        <title>Unraveling nitrogen, sulfur and carbon metabolic pathways and microbial community transcriptional responses to substrate deprivation and toxicity stresses in a bioreactor mimicking anoxic brackish coastal sediment conditions.</title>
        <authorList>
            <person name="Martins P.D."/>
            <person name="Echeveste M.J."/>
            <person name="Arshad A."/>
            <person name="Kurth J."/>
            <person name="Ouboter H."/>
            <person name="Jetten M.S.M."/>
            <person name="Welte C.U."/>
        </authorList>
    </citation>
    <scope>NUCLEOTIDE SEQUENCE</scope>
    <source>
        <strain evidence="3">MAG_39</strain>
    </source>
</reference>
<gene>
    <name evidence="3" type="primary">phnD</name>
    <name evidence="3" type="ORF">K8I29_03755</name>
</gene>
<evidence type="ECO:0000313" key="4">
    <source>
        <dbReference type="Proteomes" id="UP000705867"/>
    </source>
</evidence>
<dbReference type="NCBIfam" id="TIGR01098">
    <property type="entry name" value="3A0109s03R"/>
    <property type="match status" value="1"/>
</dbReference>
<dbReference type="Pfam" id="PF12974">
    <property type="entry name" value="Phosphonate-bd"/>
    <property type="match status" value="1"/>
</dbReference>
<reference evidence="3" key="2">
    <citation type="submission" date="2021-08" db="EMBL/GenBank/DDBJ databases">
        <authorList>
            <person name="Dalcin Martins P."/>
        </authorList>
    </citation>
    <scope>NUCLEOTIDE SEQUENCE</scope>
    <source>
        <strain evidence="3">MAG_39</strain>
    </source>
</reference>
<dbReference type="GO" id="GO:0043190">
    <property type="term" value="C:ATP-binding cassette (ABC) transporter complex"/>
    <property type="evidence" value="ECO:0007669"/>
    <property type="project" value="InterPro"/>
</dbReference>
<protein>
    <submittedName>
        <fullName evidence="3">Phosphate/phosphite/phosphonate ABC transporter substrate-binding protein</fullName>
    </submittedName>
</protein>
<evidence type="ECO:0000313" key="3">
    <source>
        <dbReference type="EMBL" id="MBZ0155314.1"/>
    </source>
</evidence>
<evidence type="ECO:0000256" key="2">
    <source>
        <dbReference type="ARBA" id="ARBA00022729"/>
    </source>
</evidence>
<sequence length="304" mass="34383">MMSGTRAGTAKAVAIRTLVVGIIPLFLLCLPAGAGTSEPAKTIYFSAITLYHPIVMYQKYQPLMNYLSENTPYRFELKLSQNYSDIIDFLKKDKVQVALLGGVTYLEARKKFKIRPILKPLGHDGKPCYRSVFITRIDKAKINTLRDLKGKSVAFASARSTSGYLSPLFELYSKGGISLKELKRYSNLKYHDAVAREVLRGDYDAGAVIDSVANRFKTRGLKIIHISDPIPGLPFVVKDDISPEIVVAIKKALLSLDYKKPEHRKIMEQWDEEFRYGFAEASADDYEFIRHMIDYLKRSGVKLK</sequence>
<dbReference type="PANTHER" id="PTHR35841">
    <property type="entry name" value="PHOSPHONATES-BINDING PERIPLASMIC PROTEIN"/>
    <property type="match status" value="1"/>
</dbReference>
<comment type="caution">
    <text evidence="3">The sequence shown here is derived from an EMBL/GenBank/DDBJ whole genome shotgun (WGS) entry which is preliminary data.</text>
</comment>
<accession>A0A953LZA3</accession>
<organism evidence="3 4">
    <name type="scientific">Candidatus Nitrobium versatile</name>
    <dbReference type="NCBI Taxonomy" id="2884831"/>
    <lineage>
        <taxon>Bacteria</taxon>
        <taxon>Pseudomonadati</taxon>
        <taxon>Nitrospirota</taxon>
        <taxon>Nitrospiria</taxon>
        <taxon>Nitrospirales</taxon>
        <taxon>Nitrospiraceae</taxon>
        <taxon>Candidatus Nitrobium</taxon>
    </lineage>
</organism>
<dbReference type="Proteomes" id="UP000705867">
    <property type="component" value="Unassembled WGS sequence"/>
</dbReference>
<dbReference type="AlphaFoldDB" id="A0A953LZA3"/>
<comment type="similarity">
    <text evidence="1">Belongs to the phosphate/phosphite/phosphonate binding protein family.</text>
</comment>
<dbReference type="SUPFAM" id="SSF53850">
    <property type="entry name" value="Periplasmic binding protein-like II"/>
    <property type="match status" value="1"/>
</dbReference>